<comment type="caution">
    <text evidence="2">The sequence shown here is derived from an EMBL/GenBank/DDBJ whole genome shotgun (WGS) entry which is preliminary data.</text>
</comment>
<reference evidence="2" key="1">
    <citation type="journal article" date="2023" name="Nat. Commun.">
        <title>Diploid and tetraploid genomes of Acorus and the evolution of monocots.</title>
        <authorList>
            <person name="Ma L."/>
            <person name="Liu K.W."/>
            <person name="Li Z."/>
            <person name="Hsiao Y.Y."/>
            <person name="Qi Y."/>
            <person name="Fu T."/>
            <person name="Tang G.D."/>
            <person name="Zhang D."/>
            <person name="Sun W.H."/>
            <person name="Liu D.K."/>
            <person name="Li Y."/>
            <person name="Chen G.Z."/>
            <person name="Liu X.D."/>
            <person name="Liao X.Y."/>
            <person name="Jiang Y.T."/>
            <person name="Yu X."/>
            <person name="Hao Y."/>
            <person name="Huang J."/>
            <person name="Zhao X.W."/>
            <person name="Ke S."/>
            <person name="Chen Y.Y."/>
            <person name="Wu W.L."/>
            <person name="Hsu J.L."/>
            <person name="Lin Y.F."/>
            <person name="Huang M.D."/>
            <person name="Li C.Y."/>
            <person name="Huang L."/>
            <person name="Wang Z.W."/>
            <person name="Zhao X."/>
            <person name="Zhong W.Y."/>
            <person name="Peng D.H."/>
            <person name="Ahmad S."/>
            <person name="Lan S."/>
            <person name="Zhang J.S."/>
            <person name="Tsai W.C."/>
            <person name="Van de Peer Y."/>
            <person name="Liu Z.J."/>
        </authorList>
    </citation>
    <scope>NUCLEOTIDE SEQUENCE</scope>
    <source>
        <strain evidence="2">SCP</strain>
    </source>
</reference>
<name>A0AAV9A1N6_ACOGR</name>
<dbReference type="EMBL" id="JAUJYN010000024">
    <property type="protein sequence ID" value="KAK1258166.1"/>
    <property type="molecule type" value="Genomic_DNA"/>
</dbReference>
<feature type="region of interest" description="Disordered" evidence="1">
    <location>
        <begin position="58"/>
        <end position="103"/>
    </location>
</feature>
<gene>
    <name evidence="2" type="ORF">QJS04_geneDACA024417</name>
</gene>
<keyword evidence="3" id="KW-1185">Reference proteome</keyword>
<sequence length="103" mass="11465">MAGLGLPDIEAWYIIETIEEKNNIGYKQFQMMASNLQRLLVWDGVGSRACFSRDITSRTNSFSRGRKWTSDSSSAANENVKNSATPRKPDLPPAGQRKVQSSV</sequence>
<accession>A0AAV9A1N6</accession>
<feature type="compositionally biased region" description="Polar residues" evidence="1">
    <location>
        <begin position="70"/>
        <end position="85"/>
    </location>
</feature>
<evidence type="ECO:0000313" key="3">
    <source>
        <dbReference type="Proteomes" id="UP001179952"/>
    </source>
</evidence>
<organism evidence="2 3">
    <name type="scientific">Acorus gramineus</name>
    <name type="common">Dwarf sweet flag</name>
    <dbReference type="NCBI Taxonomy" id="55184"/>
    <lineage>
        <taxon>Eukaryota</taxon>
        <taxon>Viridiplantae</taxon>
        <taxon>Streptophyta</taxon>
        <taxon>Embryophyta</taxon>
        <taxon>Tracheophyta</taxon>
        <taxon>Spermatophyta</taxon>
        <taxon>Magnoliopsida</taxon>
        <taxon>Liliopsida</taxon>
        <taxon>Acoraceae</taxon>
        <taxon>Acorus</taxon>
    </lineage>
</organism>
<evidence type="ECO:0000256" key="1">
    <source>
        <dbReference type="SAM" id="MobiDB-lite"/>
    </source>
</evidence>
<dbReference type="Proteomes" id="UP001179952">
    <property type="component" value="Unassembled WGS sequence"/>
</dbReference>
<proteinExistence type="predicted"/>
<reference evidence="2" key="2">
    <citation type="submission" date="2023-06" db="EMBL/GenBank/DDBJ databases">
        <authorList>
            <person name="Ma L."/>
            <person name="Liu K.-W."/>
            <person name="Li Z."/>
            <person name="Hsiao Y.-Y."/>
            <person name="Qi Y."/>
            <person name="Fu T."/>
            <person name="Tang G."/>
            <person name="Zhang D."/>
            <person name="Sun W.-H."/>
            <person name="Liu D.-K."/>
            <person name="Li Y."/>
            <person name="Chen G.-Z."/>
            <person name="Liu X.-D."/>
            <person name="Liao X.-Y."/>
            <person name="Jiang Y.-T."/>
            <person name="Yu X."/>
            <person name="Hao Y."/>
            <person name="Huang J."/>
            <person name="Zhao X.-W."/>
            <person name="Ke S."/>
            <person name="Chen Y.-Y."/>
            <person name="Wu W.-L."/>
            <person name="Hsu J.-L."/>
            <person name="Lin Y.-F."/>
            <person name="Huang M.-D."/>
            <person name="Li C.-Y."/>
            <person name="Huang L."/>
            <person name="Wang Z.-W."/>
            <person name="Zhao X."/>
            <person name="Zhong W.-Y."/>
            <person name="Peng D.-H."/>
            <person name="Ahmad S."/>
            <person name="Lan S."/>
            <person name="Zhang J.-S."/>
            <person name="Tsai W.-C."/>
            <person name="Van De Peer Y."/>
            <person name="Liu Z.-J."/>
        </authorList>
    </citation>
    <scope>NUCLEOTIDE SEQUENCE</scope>
    <source>
        <strain evidence="2">SCP</strain>
        <tissue evidence="2">Leaves</tissue>
    </source>
</reference>
<evidence type="ECO:0000313" key="2">
    <source>
        <dbReference type="EMBL" id="KAK1258166.1"/>
    </source>
</evidence>
<dbReference type="AlphaFoldDB" id="A0AAV9A1N6"/>
<protein>
    <submittedName>
        <fullName evidence="2">Uncharacterized protein</fullName>
    </submittedName>
</protein>